<accession>A0A1F4SN03</accession>
<reference evidence="1 2" key="1">
    <citation type="journal article" date="2016" name="Nat. Commun.">
        <title>Thousands of microbial genomes shed light on interconnected biogeochemical processes in an aquifer system.</title>
        <authorList>
            <person name="Anantharaman K."/>
            <person name="Brown C.T."/>
            <person name="Hug L.A."/>
            <person name="Sharon I."/>
            <person name="Castelle C.J."/>
            <person name="Probst A.J."/>
            <person name="Thomas B.C."/>
            <person name="Singh A."/>
            <person name="Wilkins M.J."/>
            <person name="Karaoz U."/>
            <person name="Brodie E.L."/>
            <person name="Williams K.H."/>
            <person name="Hubbard S.S."/>
            <person name="Banfield J.F."/>
        </authorList>
    </citation>
    <scope>NUCLEOTIDE SEQUENCE [LARGE SCALE GENOMIC DNA]</scope>
</reference>
<dbReference type="EMBL" id="MEUB01000036">
    <property type="protein sequence ID" value="OGC21737.1"/>
    <property type="molecule type" value="Genomic_DNA"/>
</dbReference>
<dbReference type="Proteomes" id="UP000178417">
    <property type="component" value="Unassembled WGS sequence"/>
</dbReference>
<gene>
    <name evidence="1" type="ORF">A2310_00325</name>
</gene>
<dbReference type="AlphaFoldDB" id="A0A1F4SN03"/>
<protein>
    <submittedName>
        <fullName evidence="1">Uncharacterized protein</fullName>
    </submittedName>
</protein>
<evidence type="ECO:0000313" key="1">
    <source>
        <dbReference type="EMBL" id="OGC21737.1"/>
    </source>
</evidence>
<evidence type="ECO:0000313" key="2">
    <source>
        <dbReference type="Proteomes" id="UP000178417"/>
    </source>
</evidence>
<dbReference type="STRING" id="1802579.A2310_00325"/>
<sequence length="171" mass="20221">MNKLIMMDHKIKTVSNLENLLKAVVNLDFQLIDKKTTYDWIDDILKRFNYMSASKKHKGILKRYIMKMTGYSGRQVKRLIKKQFQTGKLTISKSSNRCKFKNIYTKKDIALLVKTDNLHNRLNGLATKKIFETEHFTYGKKKYERLSKISIAHIYNLRKTTTLIFPPKSRQ</sequence>
<proteinExistence type="predicted"/>
<name>A0A1F4SN03_UNCSA</name>
<organism evidence="1 2">
    <name type="scientific">candidate division WOR-1 bacterium RIFOXYB2_FULL_37_13</name>
    <dbReference type="NCBI Taxonomy" id="1802579"/>
    <lineage>
        <taxon>Bacteria</taxon>
        <taxon>Bacillati</taxon>
        <taxon>Saganbacteria</taxon>
    </lineage>
</organism>
<comment type="caution">
    <text evidence="1">The sequence shown here is derived from an EMBL/GenBank/DDBJ whole genome shotgun (WGS) entry which is preliminary data.</text>
</comment>